<dbReference type="InterPro" id="IPR002142">
    <property type="entry name" value="Peptidase_S49"/>
</dbReference>
<dbReference type="EMBL" id="KU599887">
    <property type="protein sequence ID" value="ANB40946.1"/>
    <property type="molecule type" value="Genomic_DNA"/>
</dbReference>
<evidence type="ECO:0000313" key="3">
    <source>
        <dbReference type="EMBL" id="ANB40946.1"/>
    </source>
</evidence>
<dbReference type="Gene3D" id="3.90.226.10">
    <property type="entry name" value="2-enoyl-CoA Hydratase, Chain A, domain 1"/>
    <property type="match status" value="1"/>
</dbReference>
<dbReference type="PANTHER" id="PTHR42987:SF4">
    <property type="entry name" value="PROTEASE SOHB-RELATED"/>
    <property type="match status" value="1"/>
</dbReference>
<organism evidence="3 4">
    <name type="scientific">Flavobacterium phage 2A</name>
    <dbReference type="NCBI Taxonomy" id="1792273"/>
    <lineage>
        <taxon>Viruses</taxon>
        <taxon>Duplodnaviria</taxon>
        <taxon>Heunggongvirae</taxon>
        <taxon>Uroviricota</taxon>
        <taxon>Caudoviricetes</taxon>
        <taxon>Duneviridae</taxon>
        <taxon>Unahavirus</taxon>
        <taxon>Unahavirus uv2A</taxon>
    </lineage>
</organism>
<proteinExistence type="inferred from homology"/>
<sequence length="294" mass="32436">MRNNPFITELLRGEWLLHSPESYYEFAENLRQKMNVNFDSKYKIEDKALDILDSFGNPLRSTDGNSISVPKNSIAQVKMMGEIVAYSDWCAIGADEIVAQLYKAQEMDNVDATVFRIDSPGGSTKAIDAFREFSKYKTKPIVGLVKDGLSLGYWAAIEVCDYIMADGDVSSRFGSIGVVASFRDNTKALEVAGIKIHEIYPPESNHKNKDVKDARSGDYEGIIKNSLSPLAGMFQGGVISKRPNLIKEEGVLNGGVYFAKEALRLGLIDGIGDSRMAIQKAKQLALQSVSKNLF</sequence>
<dbReference type="OrthoDB" id="4816at10239"/>
<dbReference type="GeneID" id="30308779"/>
<dbReference type="GO" id="GO:0006508">
    <property type="term" value="P:proteolysis"/>
    <property type="evidence" value="ECO:0007669"/>
    <property type="project" value="UniProtKB-KW"/>
</dbReference>
<dbReference type="KEGG" id="vg:30308779"/>
<accession>A0A1B0WM35</accession>
<name>A0A1B0WM35_9CAUD</name>
<comment type="similarity">
    <text evidence="1">Belongs to the peptidase S49 family.</text>
</comment>
<dbReference type="InterPro" id="IPR029045">
    <property type="entry name" value="ClpP/crotonase-like_dom_sf"/>
</dbReference>
<evidence type="ECO:0000259" key="2">
    <source>
        <dbReference type="Pfam" id="PF01343"/>
    </source>
</evidence>
<dbReference type="RefSeq" id="YP_009322907.1">
    <property type="nucleotide sequence ID" value="NC_031926.1"/>
</dbReference>
<feature type="domain" description="Peptidase S49" evidence="2">
    <location>
        <begin position="137"/>
        <end position="285"/>
    </location>
</feature>
<dbReference type="GO" id="GO:0008233">
    <property type="term" value="F:peptidase activity"/>
    <property type="evidence" value="ECO:0007669"/>
    <property type="project" value="UniProtKB-KW"/>
</dbReference>
<dbReference type="Pfam" id="PF01343">
    <property type="entry name" value="Peptidase_S49"/>
    <property type="match status" value="1"/>
</dbReference>
<dbReference type="PANTHER" id="PTHR42987">
    <property type="entry name" value="PEPTIDASE S49"/>
    <property type="match status" value="1"/>
</dbReference>
<dbReference type="Proteomes" id="UP000202917">
    <property type="component" value="Segment"/>
</dbReference>
<reference evidence="3 4" key="1">
    <citation type="submission" date="2016-01" db="EMBL/GenBank/DDBJ databases">
        <title>Molecular aspects and genomic diversity of bacteriophages-specific to fish pathogen Flavobacterium psychrophilum.</title>
        <authorList>
            <person name="Castillo D."/>
            <person name="Middelboe M."/>
        </authorList>
    </citation>
    <scope>NUCLEOTIDE SEQUENCE [LARGE SCALE GENOMIC DNA]</scope>
</reference>
<evidence type="ECO:0000256" key="1">
    <source>
        <dbReference type="ARBA" id="ARBA00008683"/>
    </source>
</evidence>
<dbReference type="SUPFAM" id="SSF52096">
    <property type="entry name" value="ClpP/crotonase"/>
    <property type="match status" value="1"/>
</dbReference>
<keyword evidence="3" id="KW-0645">Protease</keyword>
<protein>
    <submittedName>
        <fullName evidence="3">Protease</fullName>
    </submittedName>
</protein>
<evidence type="ECO:0000313" key="4">
    <source>
        <dbReference type="Proteomes" id="UP000202917"/>
    </source>
</evidence>
<keyword evidence="4" id="KW-1185">Reference proteome</keyword>
<keyword evidence="3" id="KW-0378">Hydrolase</keyword>